<dbReference type="InterPro" id="IPR010473">
    <property type="entry name" value="GTPase-bd"/>
</dbReference>
<dbReference type="Proteomes" id="UP000193920">
    <property type="component" value="Unassembled WGS sequence"/>
</dbReference>
<dbReference type="Gene3D" id="1.25.10.10">
    <property type="entry name" value="Leucine-rich Repeat Variant"/>
    <property type="match status" value="1"/>
</dbReference>
<dbReference type="STRING" id="1754190.A0A1Y1YN07"/>
<feature type="compositionally biased region" description="Basic and acidic residues" evidence="1">
    <location>
        <begin position="267"/>
        <end position="315"/>
    </location>
</feature>
<dbReference type="PROSITE" id="PS51232">
    <property type="entry name" value="GBD_FH3"/>
    <property type="match status" value="1"/>
</dbReference>
<feature type="region of interest" description="Disordered" evidence="1">
    <location>
        <begin position="1"/>
        <end position="74"/>
    </location>
</feature>
<reference evidence="3 4" key="1">
    <citation type="submission" date="2016-08" db="EMBL/GenBank/DDBJ databases">
        <title>A Parts List for Fungal Cellulosomes Revealed by Comparative Genomics.</title>
        <authorList>
            <consortium name="DOE Joint Genome Institute"/>
            <person name="Haitjema C.H."/>
            <person name="Gilmore S.P."/>
            <person name="Henske J.K."/>
            <person name="Solomon K.V."/>
            <person name="De Groot R."/>
            <person name="Kuo A."/>
            <person name="Mondo S.J."/>
            <person name="Salamov A.A."/>
            <person name="Labutti K."/>
            <person name="Zhao Z."/>
            <person name="Chiniquy J."/>
            <person name="Barry K."/>
            <person name="Brewer H.M."/>
            <person name="Purvine S.O."/>
            <person name="Wright A.T."/>
            <person name="Boxma B."/>
            <person name="Van Alen T."/>
            <person name="Hackstein J.H."/>
            <person name="Baker S.E."/>
            <person name="Grigoriev I.V."/>
            <person name="O'Malley M.A."/>
        </authorList>
    </citation>
    <scope>NUCLEOTIDE SEQUENCE [LARGE SCALE GENOMIC DNA]</scope>
    <source>
        <strain evidence="3 4">G1</strain>
    </source>
</reference>
<dbReference type="SUPFAM" id="SSF48371">
    <property type="entry name" value="ARM repeat"/>
    <property type="match status" value="1"/>
</dbReference>
<keyword evidence="4" id="KW-1185">Reference proteome</keyword>
<evidence type="ECO:0000313" key="3">
    <source>
        <dbReference type="EMBL" id="ORX99399.1"/>
    </source>
</evidence>
<feature type="compositionally biased region" description="Basic and acidic residues" evidence="1">
    <location>
        <begin position="153"/>
        <end position="188"/>
    </location>
</feature>
<dbReference type="InterPro" id="IPR016024">
    <property type="entry name" value="ARM-type_fold"/>
</dbReference>
<feature type="compositionally biased region" description="Basic residues" evidence="1">
    <location>
        <begin position="210"/>
        <end position="223"/>
    </location>
</feature>
<dbReference type="GO" id="GO:0051015">
    <property type="term" value="F:actin filament binding"/>
    <property type="evidence" value="ECO:0007669"/>
    <property type="project" value="TreeGrafter"/>
</dbReference>
<dbReference type="PANTHER" id="PTHR45857:SF4">
    <property type="entry name" value="FORMIN-LIKE PROTEIN"/>
    <property type="match status" value="1"/>
</dbReference>
<sequence>MGNAKSKSSKYDSYTVKGPPARSNSDPSNIYFYTQKPNNQKSLKKHSKKSKKSNKTDTRTAHNSINSLSIPSSSSLGILNDHTEFLDPRGNIILPTSIPDNYSKSLPKSNKILSSARPPNNSKNLFQEDTSETKKPKSSLESESKKSYHSYSKHSEEELNKYSSRPRRDEKRPSEPRKSSKRREDYLDSKQSSRHHHNREENDIDSRQSSGHHHSREKLKKSSKRSEEDIDSKQSSGHHHSREELRKLSKRSEEDLDSRQSSRHRHSKDELRKPSNHNDEDSKKKPILEEYPNRRNDVSSKNHDKSYPSRKNDFISSETELRKSLPVPSTVELNRLSKDIMDDLKLPSESRDFINELPNSQKWELIQNRNILYFIYPKLKDNPFDKEAISDIATALHTHIVPDIIDKFINYGGLHLLLSNLRKLEEDDKHYGPNYDELESLYIQCIKAIMNLESGLENLMDDPKLIVVIALCLRSTSLRTRCVASEILAAVCMIPKGHNYVLQALTDFKEIAGETKRFETIVRGLILIEEESVRMSQ</sequence>
<evidence type="ECO:0000256" key="1">
    <source>
        <dbReference type="SAM" id="MobiDB-lite"/>
    </source>
</evidence>
<accession>A0A1Y1YN07</accession>
<feature type="compositionally biased region" description="Basic residues" evidence="1">
    <location>
        <begin position="42"/>
        <end position="53"/>
    </location>
</feature>
<feature type="compositionally biased region" description="Polar residues" evidence="1">
    <location>
        <begin position="98"/>
        <end position="128"/>
    </location>
</feature>
<dbReference type="GO" id="GO:0008360">
    <property type="term" value="P:regulation of cell shape"/>
    <property type="evidence" value="ECO:0007669"/>
    <property type="project" value="TreeGrafter"/>
</dbReference>
<dbReference type="InterPro" id="IPR014768">
    <property type="entry name" value="GBD/FH3_dom"/>
</dbReference>
<protein>
    <recommendedName>
        <fullName evidence="2">GBD/FH3 domain-containing protein</fullName>
    </recommendedName>
</protein>
<dbReference type="GO" id="GO:0031267">
    <property type="term" value="F:small GTPase binding"/>
    <property type="evidence" value="ECO:0007669"/>
    <property type="project" value="InterPro"/>
</dbReference>
<dbReference type="OrthoDB" id="1668162at2759"/>
<dbReference type="AlphaFoldDB" id="A0A1Y1YN07"/>
<dbReference type="EMBL" id="MCOG01000547">
    <property type="protein sequence ID" value="ORX99399.1"/>
    <property type="molecule type" value="Genomic_DNA"/>
</dbReference>
<evidence type="ECO:0000259" key="2">
    <source>
        <dbReference type="PROSITE" id="PS51232"/>
    </source>
</evidence>
<dbReference type="Pfam" id="PF06371">
    <property type="entry name" value="Drf_GBD"/>
    <property type="match status" value="1"/>
</dbReference>
<dbReference type="GO" id="GO:0030866">
    <property type="term" value="P:cortical actin cytoskeleton organization"/>
    <property type="evidence" value="ECO:0007669"/>
    <property type="project" value="TreeGrafter"/>
</dbReference>
<dbReference type="InterPro" id="IPR011989">
    <property type="entry name" value="ARM-like"/>
</dbReference>
<dbReference type="GO" id="GO:0005829">
    <property type="term" value="C:cytosol"/>
    <property type="evidence" value="ECO:0007669"/>
    <property type="project" value="TreeGrafter"/>
</dbReference>
<organism evidence="3 4">
    <name type="scientific">Neocallimastix californiae</name>
    <dbReference type="NCBI Taxonomy" id="1754190"/>
    <lineage>
        <taxon>Eukaryota</taxon>
        <taxon>Fungi</taxon>
        <taxon>Fungi incertae sedis</taxon>
        <taxon>Chytridiomycota</taxon>
        <taxon>Chytridiomycota incertae sedis</taxon>
        <taxon>Neocallimastigomycetes</taxon>
        <taxon>Neocallimastigales</taxon>
        <taxon>Neocallimastigaceae</taxon>
        <taxon>Neocallimastix</taxon>
    </lineage>
</organism>
<feature type="compositionally biased region" description="Basic and acidic residues" evidence="1">
    <location>
        <begin position="241"/>
        <end position="260"/>
    </location>
</feature>
<feature type="region of interest" description="Disordered" evidence="1">
    <location>
        <begin position="93"/>
        <end position="315"/>
    </location>
</feature>
<gene>
    <name evidence="3" type="ORF">LY90DRAFT_519907</name>
</gene>
<dbReference type="GO" id="GO:0016477">
    <property type="term" value="P:cell migration"/>
    <property type="evidence" value="ECO:0007669"/>
    <property type="project" value="TreeGrafter"/>
</dbReference>
<feature type="compositionally biased region" description="Low complexity" evidence="1">
    <location>
        <begin position="63"/>
        <end position="74"/>
    </location>
</feature>
<dbReference type="PANTHER" id="PTHR45857">
    <property type="entry name" value="FORMIN-LIKE PROTEIN"/>
    <property type="match status" value="1"/>
</dbReference>
<name>A0A1Y1YN07_9FUNG</name>
<comment type="caution">
    <text evidence="3">The sequence shown here is derived from an EMBL/GenBank/DDBJ whole genome shotgun (WGS) entry which is preliminary data.</text>
</comment>
<feature type="compositionally biased region" description="Polar residues" evidence="1">
    <location>
        <begin position="22"/>
        <end position="40"/>
    </location>
</feature>
<evidence type="ECO:0000313" key="4">
    <source>
        <dbReference type="Proteomes" id="UP000193920"/>
    </source>
</evidence>
<dbReference type="InterPro" id="IPR043592">
    <property type="entry name" value="FMNL_animal"/>
</dbReference>
<feature type="domain" description="GBD/FH3" evidence="2">
    <location>
        <begin position="325"/>
        <end position="537"/>
    </location>
</feature>
<dbReference type="SMART" id="SM01140">
    <property type="entry name" value="Drf_GBD"/>
    <property type="match status" value="1"/>
</dbReference>
<feature type="compositionally biased region" description="Basic and acidic residues" evidence="1">
    <location>
        <begin position="131"/>
        <end position="146"/>
    </location>
</feature>
<proteinExistence type="predicted"/>